<organism evidence="1 2">
    <name type="scientific">Desulfitobacterium chlororespirans DSM 11544</name>
    <dbReference type="NCBI Taxonomy" id="1121395"/>
    <lineage>
        <taxon>Bacteria</taxon>
        <taxon>Bacillati</taxon>
        <taxon>Bacillota</taxon>
        <taxon>Clostridia</taxon>
        <taxon>Eubacteriales</taxon>
        <taxon>Desulfitobacteriaceae</taxon>
        <taxon>Desulfitobacterium</taxon>
    </lineage>
</organism>
<accession>A0A1M7UYI4</accession>
<gene>
    <name evidence="1" type="ORF">SAMN02745215_05068</name>
</gene>
<protein>
    <submittedName>
        <fullName evidence="1">Uncharacterized protein</fullName>
    </submittedName>
</protein>
<dbReference type="Proteomes" id="UP000184010">
    <property type="component" value="Unassembled WGS sequence"/>
</dbReference>
<sequence>MYITIEKNSINIEKLTDRQFALICEAVLSHFWETGDYGINEADRELIRESFEKVDIKSILDLASERRDLQEKVWSTLASSNSDINSRHACVHMHRGIGIYTLRERPAAGDKLGYLINHANFQGRYYDTVQSAMDDIDIWKR</sequence>
<reference evidence="2" key="1">
    <citation type="submission" date="2016-12" db="EMBL/GenBank/DDBJ databases">
        <authorList>
            <person name="Varghese N."/>
            <person name="Submissions S."/>
        </authorList>
    </citation>
    <scope>NUCLEOTIDE SEQUENCE [LARGE SCALE GENOMIC DNA]</scope>
    <source>
        <strain evidence="2">DSM 11544</strain>
    </source>
</reference>
<name>A0A1M7UYI4_9FIRM</name>
<dbReference type="STRING" id="1121395.SAMN02745215_05068"/>
<dbReference type="AlphaFoldDB" id="A0A1M7UYI4"/>
<evidence type="ECO:0000313" key="2">
    <source>
        <dbReference type="Proteomes" id="UP000184010"/>
    </source>
</evidence>
<keyword evidence="2" id="KW-1185">Reference proteome</keyword>
<proteinExistence type="predicted"/>
<dbReference type="RefSeq" id="WP_072775136.1">
    <property type="nucleotide sequence ID" value="NZ_FRDN01000021.1"/>
</dbReference>
<evidence type="ECO:0000313" key="1">
    <source>
        <dbReference type="EMBL" id="SHN87987.1"/>
    </source>
</evidence>
<dbReference type="EMBL" id="FRDN01000021">
    <property type="protein sequence ID" value="SHN87987.1"/>
    <property type="molecule type" value="Genomic_DNA"/>
</dbReference>